<keyword evidence="2" id="KW-1185">Reference proteome</keyword>
<gene>
    <name evidence="1" type="ORF">Sjap_018482</name>
</gene>
<evidence type="ECO:0000313" key="1">
    <source>
        <dbReference type="EMBL" id="KAK9110422.1"/>
    </source>
</evidence>
<reference evidence="1 2" key="1">
    <citation type="submission" date="2024-01" db="EMBL/GenBank/DDBJ databases">
        <title>Genome assemblies of Stephania.</title>
        <authorList>
            <person name="Yang L."/>
        </authorList>
    </citation>
    <scope>NUCLEOTIDE SEQUENCE [LARGE SCALE GENOMIC DNA]</scope>
    <source>
        <strain evidence="1">QJT</strain>
        <tissue evidence="1">Leaf</tissue>
    </source>
</reference>
<sequence length="128" mass="14573">MGELMDLPRDVHIQIDDEWDYIRTTPPLDPLFTIHFILSSSSSLLFLLGEQDNHEGGFGRSKLCWSPISCWNLSENLVLLFILFIFELFIQVLIGMTKGASTESILLNHRWLGNSRSNQQRRPAGVVG</sequence>
<dbReference type="EMBL" id="JBBNAE010000007">
    <property type="protein sequence ID" value="KAK9110422.1"/>
    <property type="molecule type" value="Genomic_DNA"/>
</dbReference>
<dbReference type="Proteomes" id="UP001417504">
    <property type="component" value="Unassembled WGS sequence"/>
</dbReference>
<evidence type="ECO:0000313" key="2">
    <source>
        <dbReference type="Proteomes" id="UP001417504"/>
    </source>
</evidence>
<organism evidence="1 2">
    <name type="scientific">Stephania japonica</name>
    <dbReference type="NCBI Taxonomy" id="461633"/>
    <lineage>
        <taxon>Eukaryota</taxon>
        <taxon>Viridiplantae</taxon>
        <taxon>Streptophyta</taxon>
        <taxon>Embryophyta</taxon>
        <taxon>Tracheophyta</taxon>
        <taxon>Spermatophyta</taxon>
        <taxon>Magnoliopsida</taxon>
        <taxon>Ranunculales</taxon>
        <taxon>Menispermaceae</taxon>
        <taxon>Menispermoideae</taxon>
        <taxon>Cissampelideae</taxon>
        <taxon>Stephania</taxon>
    </lineage>
</organism>
<protein>
    <submittedName>
        <fullName evidence="1">Uncharacterized protein</fullName>
    </submittedName>
</protein>
<proteinExistence type="predicted"/>
<comment type="caution">
    <text evidence="1">The sequence shown here is derived from an EMBL/GenBank/DDBJ whole genome shotgun (WGS) entry which is preliminary data.</text>
</comment>
<dbReference type="AlphaFoldDB" id="A0AAP0NJF2"/>
<accession>A0AAP0NJF2</accession>
<name>A0AAP0NJF2_9MAGN</name>